<dbReference type="Proteomes" id="UP000887159">
    <property type="component" value="Unassembled WGS sequence"/>
</dbReference>
<accession>A0A8X7B7S7</accession>
<proteinExistence type="predicted"/>
<sequence length="114" mass="12924">MGLQYICLQYTVTLSIDPWQLDILQPRVLPLMQLLPGAIFQQDNARASHGVSPIEHIWDHLGRQVGHPMSLNELETSLQQIWNEMSQDIIQNLYASMSDRIVSCIHARRGSTGS</sequence>
<organism evidence="1 2">
    <name type="scientific">Trichonephila clavipes</name>
    <name type="common">Golden silk orbweaver</name>
    <name type="synonym">Nephila clavipes</name>
    <dbReference type="NCBI Taxonomy" id="2585209"/>
    <lineage>
        <taxon>Eukaryota</taxon>
        <taxon>Metazoa</taxon>
        <taxon>Ecdysozoa</taxon>
        <taxon>Arthropoda</taxon>
        <taxon>Chelicerata</taxon>
        <taxon>Arachnida</taxon>
        <taxon>Araneae</taxon>
        <taxon>Araneomorphae</taxon>
        <taxon>Entelegynae</taxon>
        <taxon>Araneoidea</taxon>
        <taxon>Nephilidae</taxon>
        <taxon>Trichonephila</taxon>
    </lineage>
</organism>
<dbReference type="AlphaFoldDB" id="A0A8X7B7S7"/>
<evidence type="ECO:0000313" key="1">
    <source>
        <dbReference type="EMBL" id="GFY22680.1"/>
    </source>
</evidence>
<reference evidence="1" key="1">
    <citation type="submission" date="2020-08" db="EMBL/GenBank/DDBJ databases">
        <title>Multicomponent nature underlies the extraordinary mechanical properties of spider dragline silk.</title>
        <authorList>
            <person name="Kono N."/>
            <person name="Nakamura H."/>
            <person name="Mori M."/>
            <person name="Yoshida Y."/>
            <person name="Ohtoshi R."/>
            <person name="Malay A.D."/>
            <person name="Moran D.A.P."/>
            <person name="Tomita M."/>
            <person name="Numata K."/>
            <person name="Arakawa K."/>
        </authorList>
    </citation>
    <scope>NUCLEOTIDE SEQUENCE</scope>
</reference>
<keyword evidence="2" id="KW-1185">Reference proteome</keyword>
<dbReference type="GO" id="GO:0003676">
    <property type="term" value="F:nucleic acid binding"/>
    <property type="evidence" value="ECO:0007669"/>
    <property type="project" value="InterPro"/>
</dbReference>
<dbReference type="InterPro" id="IPR036397">
    <property type="entry name" value="RNaseH_sf"/>
</dbReference>
<dbReference type="EMBL" id="BMAU01021361">
    <property type="protein sequence ID" value="GFY22680.1"/>
    <property type="molecule type" value="Genomic_DNA"/>
</dbReference>
<comment type="caution">
    <text evidence="1">The sequence shown here is derived from an EMBL/GenBank/DDBJ whole genome shotgun (WGS) entry which is preliminary data.</text>
</comment>
<protein>
    <submittedName>
        <fullName evidence="1">Transposable element Tcb1 transposase</fullName>
    </submittedName>
</protein>
<dbReference type="Gene3D" id="3.30.420.10">
    <property type="entry name" value="Ribonuclease H-like superfamily/Ribonuclease H"/>
    <property type="match status" value="1"/>
</dbReference>
<evidence type="ECO:0000313" key="2">
    <source>
        <dbReference type="Proteomes" id="UP000887159"/>
    </source>
</evidence>
<name>A0A8X7B7S7_TRICX</name>
<gene>
    <name evidence="1" type="primary">NCL1_29648</name>
    <name evidence="1" type="ORF">TNCV_2179411</name>
</gene>